<comment type="similarity">
    <text evidence="1">Belongs to the N-acylglucosamine 2-epimerase family.</text>
</comment>
<dbReference type="InterPro" id="IPR008928">
    <property type="entry name" value="6-hairpin_glycosidase_sf"/>
</dbReference>
<gene>
    <name evidence="3" type="ORF">D3272_01545</name>
</gene>
<sequence>MSAAPPPRPWVGTEGPRFVTRPAHRHWLMGQARALLDLFRPAALNPRGGFFTLADDGTPNPGRPGLAGVERQLHDTCRTVHGFAIAHLLGLPGADRYVDHGMAFLWDRHRDGTHGGYFWGVDDARATEPVKKAYGHAFVLLAAASAKVVGHPDADRLLADVTAVLRDRFWDEAAGATTEDYTADWAPLEDYRGQNSNMHLTEALMAAFEATGDARSLAMAERIATLIIDRHARRAGWRVPEHFDAAWQVDRAYAGDPMFRPAGTTPGHALEWSRLLVQLWGLGGRRHAWMVEAAGNLFRRAVATGWDAGTGGFYYTLGWDDVPAQADRYWWPCAEGIGAAAALGAVDPDPVFEAWYRRIWGFVDDHVIDRRFGGWIPELDPALNRVCRVFTGKPDLYHALQACLLPLVSPEAGLTRGLAGAGAAALLGS</sequence>
<name>A0A4Q2RHK9_9HYPH</name>
<evidence type="ECO:0000313" key="4">
    <source>
        <dbReference type="Proteomes" id="UP000289411"/>
    </source>
</evidence>
<proteinExistence type="inferred from homology"/>
<dbReference type="InterPro" id="IPR012341">
    <property type="entry name" value="6hp_glycosidase-like_sf"/>
</dbReference>
<dbReference type="InterPro" id="IPR010819">
    <property type="entry name" value="AGE/CE"/>
</dbReference>
<accession>A0A4Q2RHK9</accession>
<dbReference type="OrthoDB" id="9806359at2"/>
<dbReference type="EMBL" id="QYBC01000001">
    <property type="protein sequence ID" value="RYB07989.1"/>
    <property type="molecule type" value="Genomic_DNA"/>
</dbReference>
<dbReference type="Proteomes" id="UP000289411">
    <property type="component" value="Unassembled WGS sequence"/>
</dbReference>
<evidence type="ECO:0000256" key="1">
    <source>
        <dbReference type="ARBA" id="ARBA00008558"/>
    </source>
</evidence>
<dbReference type="Pfam" id="PF07221">
    <property type="entry name" value="GlcNAc_2-epim"/>
    <property type="match status" value="1"/>
</dbReference>
<keyword evidence="2 3" id="KW-0413">Isomerase</keyword>
<reference evidence="3 4" key="1">
    <citation type="submission" date="2018-09" db="EMBL/GenBank/DDBJ databases">
        <authorList>
            <person name="Grouzdev D.S."/>
            <person name="Krutkina M.S."/>
        </authorList>
    </citation>
    <scope>NUCLEOTIDE SEQUENCE [LARGE SCALE GENOMIC DNA]</scope>
    <source>
        <strain evidence="3 4">RmlP001</strain>
    </source>
</reference>
<dbReference type="GO" id="GO:0005975">
    <property type="term" value="P:carbohydrate metabolic process"/>
    <property type="evidence" value="ECO:0007669"/>
    <property type="project" value="InterPro"/>
</dbReference>
<protein>
    <submittedName>
        <fullName evidence="3">AGE family epimerase/isomerase</fullName>
    </submittedName>
</protein>
<evidence type="ECO:0000313" key="3">
    <source>
        <dbReference type="EMBL" id="RYB07989.1"/>
    </source>
</evidence>
<dbReference type="GO" id="GO:0016853">
    <property type="term" value="F:isomerase activity"/>
    <property type="evidence" value="ECO:0007669"/>
    <property type="project" value="UniProtKB-KW"/>
</dbReference>
<dbReference type="PANTHER" id="PTHR15108">
    <property type="entry name" value="N-ACYLGLUCOSAMINE-2-EPIMERASE"/>
    <property type="match status" value="1"/>
</dbReference>
<dbReference type="AlphaFoldDB" id="A0A4Q2RHK9"/>
<organism evidence="3 4">
    <name type="scientific">Lichenibacterium ramalinae</name>
    <dbReference type="NCBI Taxonomy" id="2316527"/>
    <lineage>
        <taxon>Bacteria</taxon>
        <taxon>Pseudomonadati</taxon>
        <taxon>Pseudomonadota</taxon>
        <taxon>Alphaproteobacteria</taxon>
        <taxon>Hyphomicrobiales</taxon>
        <taxon>Lichenihabitantaceae</taxon>
        <taxon>Lichenibacterium</taxon>
    </lineage>
</organism>
<keyword evidence="4" id="KW-1185">Reference proteome</keyword>
<dbReference type="Gene3D" id="1.50.10.10">
    <property type="match status" value="1"/>
</dbReference>
<comment type="caution">
    <text evidence="3">The sequence shown here is derived from an EMBL/GenBank/DDBJ whole genome shotgun (WGS) entry which is preliminary data.</text>
</comment>
<evidence type="ECO:0000256" key="2">
    <source>
        <dbReference type="ARBA" id="ARBA00023235"/>
    </source>
</evidence>
<reference evidence="3 4" key="2">
    <citation type="submission" date="2019-02" db="EMBL/GenBank/DDBJ databases">
        <title>'Lichenibacterium ramalinii' gen. nov. sp. nov., 'Lichenibacterium minor' gen. nov. sp. nov.</title>
        <authorList>
            <person name="Pankratov T."/>
        </authorList>
    </citation>
    <scope>NUCLEOTIDE SEQUENCE [LARGE SCALE GENOMIC DNA]</scope>
    <source>
        <strain evidence="3 4">RmlP001</strain>
    </source>
</reference>
<dbReference type="SUPFAM" id="SSF48208">
    <property type="entry name" value="Six-hairpin glycosidases"/>
    <property type="match status" value="1"/>
</dbReference>